<evidence type="ECO:0000313" key="3">
    <source>
        <dbReference type="EMBL" id="MBB5474024.1"/>
    </source>
</evidence>
<dbReference type="OrthoDB" id="3177103at2"/>
<dbReference type="PANTHER" id="PTHR22916:SF3">
    <property type="entry name" value="UDP-GLCNAC:BETAGAL BETA-1,3-N-ACETYLGLUCOSAMINYLTRANSFERASE-LIKE PROTEIN 1"/>
    <property type="match status" value="1"/>
</dbReference>
<evidence type="ECO:0000313" key="5">
    <source>
        <dbReference type="Proteomes" id="UP000564629"/>
    </source>
</evidence>
<protein>
    <submittedName>
        <fullName evidence="3">Glycosyltransferase involved in cell wall biosynthesis</fullName>
    </submittedName>
</protein>
<dbReference type="Proteomes" id="UP000564629">
    <property type="component" value="Unassembled WGS sequence"/>
</dbReference>
<evidence type="ECO:0000313" key="4">
    <source>
        <dbReference type="Proteomes" id="UP000321723"/>
    </source>
</evidence>
<dbReference type="PANTHER" id="PTHR22916">
    <property type="entry name" value="GLYCOSYLTRANSFERASE"/>
    <property type="match status" value="1"/>
</dbReference>
<organism evidence="2 4">
    <name type="scientific">Cellulomonas hominis</name>
    <dbReference type="NCBI Taxonomy" id="156981"/>
    <lineage>
        <taxon>Bacteria</taxon>
        <taxon>Bacillati</taxon>
        <taxon>Actinomycetota</taxon>
        <taxon>Actinomycetes</taxon>
        <taxon>Micrococcales</taxon>
        <taxon>Cellulomonadaceae</taxon>
        <taxon>Cellulomonas</taxon>
    </lineage>
</organism>
<dbReference type="GO" id="GO:0016758">
    <property type="term" value="F:hexosyltransferase activity"/>
    <property type="evidence" value="ECO:0007669"/>
    <property type="project" value="UniProtKB-ARBA"/>
</dbReference>
<accession>A0A511F7B6</accession>
<dbReference type="InterPro" id="IPR029044">
    <property type="entry name" value="Nucleotide-diphossugar_trans"/>
</dbReference>
<dbReference type="Pfam" id="PF00535">
    <property type="entry name" value="Glycos_transf_2"/>
    <property type="match status" value="1"/>
</dbReference>
<dbReference type="EMBL" id="BJVQ01000002">
    <property type="protein sequence ID" value="GEL45181.1"/>
    <property type="molecule type" value="Genomic_DNA"/>
</dbReference>
<keyword evidence="3" id="KW-0808">Transferase</keyword>
<dbReference type="RefSeq" id="WP_146832424.1">
    <property type="nucleotide sequence ID" value="NZ_BJVQ01000002.1"/>
</dbReference>
<dbReference type="Gene3D" id="3.90.550.10">
    <property type="entry name" value="Spore Coat Polysaccharide Biosynthesis Protein SpsA, Chain A"/>
    <property type="match status" value="1"/>
</dbReference>
<sequence>MPLDIFVPYWGDPALLRETVASVLAQRNGDWLLTVVDDAYPDESVPAWFATIDDPRVTYVRKERNEGITANYRTCVSMATQDAVVILGCDDVLLPDFVDVVLAARTRFPRAAVVQPGVEVIDEHGRVVRPLADRVKQDVVRPRARTARVLGGEALAANLMHGDWLYWPSLVFRRDVLVRTPFLDDLPLIQDLALVMDMVLDGEQLVLEPTVCFRYRRHRASASSASLIDGRRFAGERTYFAHVAQRCDAQGWHRAARAARLAATSRLHALTLLPRAARTGGGAVRTMLRHAFGPMRP</sequence>
<dbReference type="EMBL" id="JACHDN010000001">
    <property type="protein sequence ID" value="MBB5474024.1"/>
    <property type="molecule type" value="Genomic_DNA"/>
</dbReference>
<dbReference type="AlphaFoldDB" id="A0A511F7B6"/>
<reference evidence="3 5" key="2">
    <citation type="submission" date="2020-08" db="EMBL/GenBank/DDBJ databases">
        <title>Sequencing the genomes of 1000 actinobacteria strains.</title>
        <authorList>
            <person name="Klenk H.-P."/>
        </authorList>
    </citation>
    <scope>NUCLEOTIDE SEQUENCE [LARGE SCALE GENOMIC DNA]</scope>
    <source>
        <strain evidence="3 5">DSM 9581</strain>
    </source>
</reference>
<comment type="caution">
    <text evidence="2">The sequence shown here is derived from an EMBL/GenBank/DDBJ whole genome shotgun (WGS) entry which is preliminary data.</text>
</comment>
<dbReference type="Proteomes" id="UP000321723">
    <property type="component" value="Unassembled WGS sequence"/>
</dbReference>
<reference evidence="2 4" key="1">
    <citation type="submission" date="2019-07" db="EMBL/GenBank/DDBJ databases">
        <title>Whole genome shotgun sequence of Cellulomonas hominis NBRC 16055.</title>
        <authorList>
            <person name="Hosoyama A."/>
            <person name="Uohara A."/>
            <person name="Ohji S."/>
            <person name="Ichikawa N."/>
        </authorList>
    </citation>
    <scope>NUCLEOTIDE SEQUENCE [LARGE SCALE GENOMIC DNA]</scope>
    <source>
        <strain evidence="2 4">NBRC 16055</strain>
    </source>
</reference>
<keyword evidence="4" id="KW-1185">Reference proteome</keyword>
<dbReference type="InterPro" id="IPR001173">
    <property type="entry name" value="Glyco_trans_2-like"/>
</dbReference>
<gene>
    <name evidence="2" type="ORF">CHO01_02970</name>
    <name evidence="3" type="ORF">HNR08_002760</name>
</gene>
<evidence type="ECO:0000259" key="1">
    <source>
        <dbReference type="Pfam" id="PF00535"/>
    </source>
</evidence>
<proteinExistence type="predicted"/>
<feature type="domain" description="Glycosyltransferase 2-like" evidence="1">
    <location>
        <begin position="5"/>
        <end position="125"/>
    </location>
</feature>
<name>A0A511F7B6_9CELL</name>
<dbReference type="SUPFAM" id="SSF53448">
    <property type="entry name" value="Nucleotide-diphospho-sugar transferases"/>
    <property type="match status" value="1"/>
</dbReference>
<evidence type="ECO:0000313" key="2">
    <source>
        <dbReference type="EMBL" id="GEL45181.1"/>
    </source>
</evidence>